<comment type="caution">
    <text evidence="2">The sequence shown here is derived from an EMBL/GenBank/DDBJ whole genome shotgun (WGS) entry which is preliminary data.</text>
</comment>
<dbReference type="EMBL" id="JAACJM010000158">
    <property type="protein sequence ID" value="KAF5342740.1"/>
    <property type="molecule type" value="Genomic_DNA"/>
</dbReference>
<dbReference type="Proteomes" id="UP000559256">
    <property type="component" value="Unassembled WGS sequence"/>
</dbReference>
<dbReference type="AlphaFoldDB" id="A0A8H5CJA1"/>
<name>A0A8H5CJA1_9AGAR</name>
<accession>A0A8H5CJA1</accession>
<dbReference type="OrthoDB" id="3250313at2759"/>
<keyword evidence="3" id="KW-1185">Reference proteome</keyword>
<proteinExistence type="predicted"/>
<evidence type="ECO:0000256" key="1">
    <source>
        <dbReference type="SAM" id="Coils"/>
    </source>
</evidence>
<keyword evidence="1" id="KW-0175">Coiled coil</keyword>
<protein>
    <submittedName>
        <fullName evidence="2">Uncharacterized protein</fullName>
    </submittedName>
</protein>
<feature type="coiled-coil region" evidence="1">
    <location>
        <begin position="49"/>
        <end position="111"/>
    </location>
</feature>
<organism evidence="2 3">
    <name type="scientific">Tetrapyrgos nigripes</name>
    <dbReference type="NCBI Taxonomy" id="182062"/>
    <lineage>
        <taxon>Eukaryota</taxon>
        <taxon>Fungi</taxon>
        <taxon>Dikarya</taxon>
        <taxon>Basidiomycota</taxon>
        <taxon>Agaricomycotina</taxon>
        <taxon>Agaricomycetes</taxon>
        <taxon>Agaricomycetidae</taxon>
        <taxon>Agaricales</taxon>
        <taxon>Marasmiineae</taxon>
        <taxon>Marasmiaceae</taxon>
        <taxon>Tetrapyrgos</taxon>
    </lineage>
</organism>
<sequence>MSSRVRKASSEPEGIRFEKVKLVPTSGMTAWEQVDKDLLSRYNDAIRCLKIEEELKANFEKEVKTLKGALLKERDMHNNTRLRLDPKNDDLVELRGRIADLEVDLQAEKRLNRASRRAEAFVDQDTEFKRVVDNSYRSVSHTSGGSPTPTDIDEISTTVSQMYSEDDQSIDTTMQPPLSIISDSEDSPDSQFSVGDCDIFTSVARNLGDMTAVALYNVLQYPLDALTSKDDWFYKAFHFLNDDLGIQYRNLLENWVILERNREWSQGLKSRSLDAKYRPREVSRWIGGARYRDSVKRTCIASERIIDFTKDFWQWWCNLQPEWRPTIEVDTVAKPRVLTTNDENKSWKKLNVAGQNGWLSLIVCVKWWGLALQSQACNAPAAWKEDWEQATDDLLGSLEGVLRYLGIPGARKV</sequence>
<gene>
    <name evidence="2" type="ORF">D9758_015909</name>
</gene>
<evidence type="ECO:0000313" key="3">
    <source>
        <dbReference type="Proteomes" id="UP000559256"/>
    </source>
</evidence>
<evidence type="ECO:0000313" key="2">
    <source>
        <dbReference type="EMBL" id="KAF5342740.1"/>
    </source>
</evidence>
<reference evidence="2 3" key="1">
    <citation type="journal article" date="2020" name="ISME J.">
        <title>Uncovering the hidden diversity of litter-decomposition mechanisms in mushroom-forming fungi.</title>
        <authorList>
            <person name="Floudas D."/>
            <person name="Bentzer J."/>
            <person name="Ahren D."/>
            <person name="Johansson T."/>
            <person name="Persson P."/>
            <person name="Tunlid A."/>
        </authorList>
    </citation>
    <scope>NUCLEOTIDE SEQUENCE [LARGE SCALE GENOMIC DNA]</scope>
    <source>
        <strain evidence="2 3">CBS 291.85</strain>
    </source>
</reference>